<evidence type="ECO:0000313" key="3">
    <source>
        <dbReference type="Proteomes" id="UP000307510"/>
    </source>
</evidence>
<dbReference type="Proteomes" id="UP000307510">
    <property type="component" value="Unassembled WGS sequence"/>
</dbReference>
<dbReference type="PANTHER" id="PTHR43162">
    <property type="match status" value="1"/>
</dbReference>
<reference evidence="3" key="2">
    <citation type="submission" date="2019-06" db="EMBL/GenBank/DDBJ databases">
        <title>AzeR, a transcriptional regulator that responds to azelaic acid in Pseudomonas nitroreducens.</title>
        <authorList>
            <person name="Bez C."/>
            <person name="Javvadi S.G."/>
            <person name="Bertani I."/>
            <person name="Devescovi G."/>
            <person name="Studholme D.J."/>
            <person name="Geller A."/>
            <person name="Levy A."/>
            <person name="Venturi V."/>
        </authorList>
    </citation>
    <scope>NUCLEOTIDE SEQUENCE [LARGE SCALE GENOMIC DNA]</scope>
    <source>
        <strain evidence="3">DSM 9128</strain>
    </source>
</reference>
<reference evidence="2 3" key="1">
    <citation type="submission" date="2019-05" db="EMBL/GenBank/DDBJ databases">
        <authorList>
            <person name="Moore K."/>
            <person name="O'Neill P."/>
            <person name="Farbos A."/>
            <person name="Studholme D.J."/>
        </authorList>
    </citation>
    <scope>NUCLEOTIDE SEQUENCE [LARGE SCALE GENOMIC DNA]</scope>
    <source>
        <strain evidence="2 3">DSM 9128</strain>
    </source>
</reference>
<dbReference type="EMBL" id="VASG01000001">
    <property type="protein sequence ID" value="TLP77751.1"/>
    <property type="molecule type" value="Genomic_DNA"/>
</dbReference>
<dbReference type="InterPro" id="IPR051604">
    <property type="entry name" value="Ergot_Alk_Oxidoreductase"/>
</dbReference>
<protein>
    <submittedName>
        <fullName evidence="2">NAD-dependent epimerase/dehydratase family protein</fullName>
    </submittedName>
</protein>
<dbReference type="Pfam" id="PF05368">
    <property type="entry name" value="NmrA"/>
    <property type="match status" value="1"/>
</dbReference>
<gene>
    <name evidence="2" type="ORF">FEA48_00725</name>
</gene>
<feature type="domain" description="NmrA-like" evidence="1">
    <location>
        <begin position="2"/>
        <end position="225"/>
    </location>
</feature>
<proteinExistence type="predicted"/>
<dbReference type="Gene3D" id="3.90.25.10">
    <property type="entry name" value="UDP-galactose 4-epimerase, domain 1"/>
    <property type="match status" value="1"/>
</dbReference>
<dbReference type="InterPro" id="IPR008030">
    <property type="entry name" value="NmrA-like"/>
</dbReference>
<dbReference type="AlphaFoldDB" id="A0A5R9AG99"/>
<organism evidence="2 3">
    <name type="scientific">Pseudomonas nitroreducens</name>
    <dbReference type="NCBI Taxonomy" id="46680"/>
    <lineage>
        <taxon>Bacteria</taxon>
        <taxon>Pseudomonadati</taxon>
        <taxon>Pseudomonadota</taxon>
        <taxon>Gammaproteobacteria</taxon>
        <taxon>Pseudomonadales</taxon>
        <taxon>Pseudomonadaceae</taxon>
        <taxon>Pseudomonas</taxon>
    </lineage>
</organism>
<dbReference type="PANTHER" id="PTHR43162:SF1">
    <property type="entry name" value="PRESTALK A DIFFERENTIATION PROTEIN A"/>
    <property type="match status" value="1"/>
</dbReference>
<dbReference type="InterPro" id="IPR036291">
    <property type="entry name" value="NAD(P)-bd_dom_sf"/>
</dbReference>
<name>A0A5R9AG99_PSENT</name>
<evidence type="ECO:0000259" key="1">
    <source>
        <dbReference type="Pfam" id="PF05368"/>
    </source>
</evidence>
<evidence type="ECO:0000313" key="2">
    <source>
        <dbReference type="EMBL" id="TLP77751.1"/>
    </source>
</evidence>
<comment type="caution">
    <text evidence="2">The sequence shown here is derived from an EMBL/GenBank/DDBJ whole genome shotgun (WGS) entry which is preliminary data.</text>
</comment>
<dbReference type="Gene3D" id="3.40.50.720">
    <property type="entry name" value="NAD(P)-binding Rossmann-like Domain"/>
    <property type="match status" value="1"/>
</dbReference>
<accession>A0A5R9AG99</accession>
<dbReference type="RefSeq" id="WP_138212118.1">
    <property type="nucleotide sequence ID" value="NZ_VASG01000001.1"/>
</dbReference>
<sequence length="297" mass="31807">MITVMGATGRTGSRICQTLLEAGVPVRALGRNAERLAPLAAAGAQIAVGEPHDAAFLSKAFRGSEAVYTLLAYGPDTEDYRQQQAAQGKAIFAAIRNSGVRRVVFLSSVGAEVPAGTGPIISMHDQEQRLRELPPEVDVLMLRSGALFENLYGALEIVRAYDCYSDAVAPDVPVPMVATRDVADAASRALLDRDWQGRVTREVLGQRDISYAQATRLLGAAIGRPDLPYVPVSPRELESALREAGCSASVAACYAELGEAISSGRVRAQEVRSPANTTSTRFEDFAQDWAEAYRALP</sequence>
<dbReference type="SUPFAM" id="SSF51735">
    <property type="entry name" value="NAD(P)-binding Rossmann-fold domains"/>
    <property type="match status" value="1"/>
</dbReference>